<evidence type="ECO:0000256" key="1">
    <source>
        <dbReference type="ARBA" id="ARBA00022737"/>
    </source>
</evidence>
<evidence type="ECO:0000313" key="5">
    <source>
        <dbReference type="Proteomes" id="UP000001683"/>
    </source>
</evidence>
<dbReference type="OrthoDB" id="2473368at2"/>
<evidence type="ECO:0000256" key="2">
    <source>
        <dbReference type="SAM" id="MobiDB-lite"/>
    </source>
</evidence>
<keyword evidence="1" id="KW-0677">Repeat</keyword>
<dbReference type="InterPro" id="IPR001119">
    <property type="entry name" value="SLH_dom"/>
</dbReference>
<proteinExistence type="predicted"/>
<dbReference type="AlphaFoldDB" id="B2A851"/>
<dbReference type="RefSeq" id="WP_012448670.1">
    <property type="nucleotide sequence ID" value="NC_010718.1"/>
</dbReference>
<feature type="region of interest" description="Disordered" evidence="2">
    <location>
        <begin position="609"/>
        <end position="629"/>
    </location>
</feature>
<sequence length="757" mass="86532">MRLITVLLGATFLISSWLAPGLGETAVLKEAEPHPVIEAEQKDANLTEEEVIQLVEELIPTTQDLELERADFNDNFGRWQLGFETPQEVEDKYYSTNVYICDENKNLESFTMLMRELEVEDPKYVTHQKSEEIAREFLKRADYDLEELGEFELLTQEISPSEKVHHYGTNLSHNFTFRQLYDGYGSNNEFTVYVSSRTGEVTRFLNNYDSDLEFEEVDHVIDKDKAEDLFIQAGAELEYDIDYRNEKIDLQYSPIVGNDAKIDAETGEYLDFDGETKDLEEIKNSKPEVDLDMGALEIDRLDEPLDRRDQARLSNKVEEVVSSAFDVEGEPSQTGSGGTLRSGPLEIERVSTDYQVEDPDVVLDVNIEKNRGYLNKIDVKPMTDDPLISVGDEEYSEQLAQALTELAEDETEANFEQVAEKYLTKLTPEFLDYLDYSEATITEREEHFGDLYRVNFPMKAYGLPLNRSHIHLVLCQETGKLNNLTVNMPVFKEDIDKPEDLIDMEEALKTYLEDTEIQPFYGHEGEFYFEFINYDHDAINAITGELEGRSRAQMYTDPLEINNADNDKLIEWLHAVNVIVPEESQVIDAEKTVTKGEAARLIKSLTGEARDRVPPSGGHRGSHDTEGDVFTDVEKDHPDCAIIEDIYEQGLIPEQILAGEDGDKFKPDQNITREELATMLVKAMNLQEVAELDNMELDYQISDQEEIHNQTENHVLLTVGLDIISLKDSEFRPQESVTRNEMAQVFDRLVGLGRFVQ</sequence>
<dbReference type="HOGENOM" id="CLU_444687_0_0_9"/>
<organism evidence="4 5">
    <name type="scientific">Natranaerobius thermophilus (strain ATCC BAA-1301 / DSM 18059 / JW/NM-WN-LF)</name>
    <dbReference type="NCBI Taxonomy" id="457570"/>
    <lineage>
        <taxon>Bacteria</taxon>
        <taxon>Bacillati</taxon>
        <taxon>Bacillota</taxon>
        <taxon>Clostridia</taxon>
        <taxon>Natranaerobiales</taxon>
        <taxon>Natranaerobiaceae</taxon>
        <taxon>Natranaerobius</taxon>
    </lineage>
</organism>
<dbReference type="Pfam" id="PF00395">
    <property type="entry name" value="SLH"/>
    <property type="match status" value="2"/>
</dbReference>
<dbReference type="Proteomes" id="UP000001683">
    <property type="component" value="Chromosome"/>
</dbReference>
<evidence type="ECO:0000259" key="3">
    <source>
        <dbReference type="PROSITE" id="PS51272"/>
    </source>
</evidence>
<dbReference type="EMBL" id="CP001034">
    <property type="protein sequence ID" value="ACB85819.1"/>
    <property type="molecule type" value="Genomic_DNA"/>
</dbReference>
<evidence type="ECO:0000313" key="4">
    <source>
        <dbReference type="EMBL" id="ACB85819.1"/>
    </source>
</evidence>
<accession>B2A851</accession>
<dbReference type="KEGG" id="nth:Nther_2253"/>
<dbReference type="PROSITE" id="PS51272">
    <property type="entry name" value="SLH"/>
    <property type="match status" value="1"/>
</dbReference>
<feature type="domain" description="SLH" evidence="3">
    <location>
        <begin position="626"/>
        <end position="694"/>
    </location>
</feature>
<protein>
    <submittedName>
        <fullName evidence="4">S-layer domain protein</fullName>
    </submittedName>
</protein>
<gene>
    <name evidence="4" type="ordered locus">Nther_2253</name>
</gene>
<keyword evidence="5" id="KW-1185">Reference proteome</keyword>
<reference evidence="4 5" key="1">
    <citation type="submission" date="2008-04" db="EMBL/GenBank/DDBJ databases">
        <title>Complete sequence of chromosome of Natranaerobius thermophilus JW/NM-WN-LF.</title>
        <authorList>
            <consortium name="US DOE Joint Genome Institute"/>
            <person name="Copeland A."/>
            <person name="Lucas S."/>
            <person name="Lapidus A."/>
            <person name="Glavina del Rio T."/>
            <person name="Dalin E."/>
            <person name="Tice H."/>
            <person name="Bruce D."/>
            <person name="Goodwin L."/>
            <person name="Pitluck S."/>
            <person name="Chertkov O."/>
            <person name="Brettin T."/>
            <person name="Detter J.C."/>
            <person name="Han C."/>
            <person name="Kuske C.R."/>
            <person name="Schmutz J."/>
            <person name="Larimer F."/>
            <person name="Land M."/>
            <person name="Hauser L."/>
            <person name="Kyrpides N."/>
            <person name="Lykidis A."/>
            <person name="Mesbah N.M."/>
            <person name="Wiegel J."/>
        </authorList>
    </citation>
    <scope>NUCLEOTIDE SEQUENCE [LARGE SCALE GENOMIC DNA]</scope>
    <source>
        <strain evidence="5">ATCC BAA-1301 / DSM 18059 / JW/NM-WN-LF</strain>
    </source>
</reference>
<dbReference type="STRING" id="457570.Nther_2253"/>
<name>B2A851_NATTJ</name>
<reference evidence="4 5" key="2">
    <citation type="journal article" date="2011" name="J. Bacteriol.">
        <title>Complete genome sequence of the anaerobic, halophilic alkalithermophile Natranaerobius thermophilus JW/NM-WN-LF.</title>
        <authorList>
            <person name="Zhao B."/>
            <person name="Mesbah N.M."/>
            <person name="Dalin E."/>
            <person name="Goodwin L."/>
            <person name="Nolan M."/>
            <person name="Pitluck S."/>
            <person name="Chertkov O."/>
            <person name="Brettin T.S."/>
            <person name="Han J."/>
            <person name="Larimer F.W."/>
            <person name="Land M.L."/>
            <person name="Hauser L."/>
            <person name="Kyrpides N."/>
            <person name="Wiegel J."/>
        </authorList>
    </citation>
    <scope>NUCLEOTIDE SEQUENCE [LARGE SCALE GENOMIC DNA]</scope>
    <source>
        <strain evidence="5">ATCC BAA-1301 / DSM 18059 / JW/NM-WN-LF</strain>
    </source>
</reference>
<dbReference type="InParanoid" id="B2A851"/>